<evidence type="ECO:0000313" key="2">
    <source>
        <dbReference type="Proteomes" id="UP001281761"/>
    </source>
</evidence>
<evidence type="ECO:0000313" key="1">
    <source>
        <dbReference type="EMBL" id="KAK2951226.1"/>
    </source>
</evidence>
<reference evidence="1 2" key="1">
    <citation type="journal article" date="2022" name="bioRxiv">
        <title>Genomics of Preaxostyla Flagellates Illuminates Evolutionary Transitions and the Path Towards Mitochondrial Loss.</title>
        <authorList>
            <person name="Novak L.V.F."/>
            <person name="Treitli S.C."/>
            <person name="Pyrih J."/>
            <person name="Halakuc P."/>
            <person name="Pipaliya S.V."/>
            <person name="Vacek V."/>
            <person name="Brzon O."/>
            <person name="Soukal P."/>
            <person name="Eme L."/>
            <person name="Dacks J.B."/>
            <person name="Karnkowska A."/>
            <person name="Elias M."/>
            <person name="Hampl V."/>
        </authorList>
    </citation>
    <scope>NUCLEOTIDE SEQUENCE [LARGE SCALE GENOMIC DNA]</scope>
    <source>
        <strain evidence="1">NAU3</strain>
        <tissue evidence="1">Gut</tissue>
    </source>
</reference>
<dbReference type="EMBL" id="JARBJD010000122">
    <property type="protein sequence ID" value="KAK2951226.1"/>
    <property type="molecule type" value="Genomic_DNA"/>
</dbReference>
<gene>
    <name evidence="1" type="ORF">BLNAU_13842</name>
</gene>
<keyword evidence="2" id="KW-1185">Reference proteome</keyword>
<sequence>MTSGYQPELIMPENPKVNQQMVNLLTFFATSTLRNNKQRDLVYDTFPTANPPPTPQVKSHLPFFSNMRVCLKINDLSIQTAVIRLISTIAKGECEERLLVLESKIVKDIIDIVKPQFVPTTNTAFHTEVLEMIQILIDFGEESDEELNKLKIDRPNKRLYILEKIQDNVLAPCEAYIRTMKKKTHDPFTVRKKMMRI</sequence>
<comment type="caution">
    <text evidence="1">The sequence shown here is derived from an EMBL/GenBank/DDBJ whole genome shotgun (WGS) entry which is preliminary data.</text>
</comment>
<dbReference type="Proteomes" id="UP001281761">
    <property type="component" value="Unassembled WGS sequence"/>
</dbReference>
<protein>
    <submittedName>
        <fullName evidence="1">Uncharacterized protein</fullName>
    </submittedName>
</protein>
<name>A0ABQ9XGV4_9EUKA</name>
<accession>A0ABQ9XGV4</accession>
<organism evidence="1 2">
    <name type="scientific">Blattamonas nauphoetae</name>
    <dbReference type="NCBI Taxonomy" id="2049346"/>
    <lineage>
        <taxon>Eukaryota</taxon>
        <taxon>Metamonada</taxon>
        <taxon>Preaxostyla</taxon>
        <taxon>Oxymonadida</taxon>
        <taxon>Blattamonas</taxon>
    </lineage>
</organism>
<proteinExistence type="predicted"/>